<dbReference type="RefSeq" id="WP_261694683.1">
    <property type="nucleotide sequence ID" value="NZ_CP104694.1"/>
</dbReference>
<evidence type="ECO:0000256" key="1">
    <source>
        <dbReference type="ARBA" id="ARBA00004370"/>
    </source>
</evidence>
<dbReference type="Pfam" id="PF08478">
    <property type="entry name" value="POTRA_1"/>
    <property type="match status" value="1"/>
</dbReference>
<evidence type="ECO:0000256" key="6">
    <source>
        <dbReference type="ARBA" id="ARBA00022989"/>
    </source>
</evidence>
<feature type="domain" description="POTRA" evidence="10">
    <location>
        <begin position="36"/>
        <end position="105"/>
    </location>
</feature>
<evidence type="ECO:0000256" key="7">
    <source>
        <dbReference type="ARBA" id="ARBA00023136"/>
    </source>
</evidence>
<evidence type="ECO:0000313" key="11">
    <source>
        <dbReference type="EMBL" id="UXI67713.1"/>
    </source>
</evidence>
<dbReference type="EMBL" id="CP104694">
    <property type="protein sequence ID" value="UXI67713.1"/>
    <property type="molecule type" value="Genomic_DNA"/>
</dbReference>
<name>A0ABY6BCE7_9GAMM</name>
<evidence type="ECO:0000256" key="2">
    <source>
        <dbReference type="ARBA" id="ARBA00022475"/>
    </source>
</evidence>
<dbReference type="InterPro" id="IPR026579">
    <property type="entry name" value="FtsQ"/>
</dbReference>
<dbReference type="PANTHER" id="PTHR35851:SF1">
    <property type="entry name" value="CELL DIVISION PROTEIN FTSQ"/>
    <property type="match status" value="1"/>
</dbReference>
<keyword evidence="3 9" id="KW-0997">Cell inner membrane</keyword>
<dbReference type="HAMAP" id="MF_00911">
    <property type="entry name" value="FtsQ_subfam"/>
    <property type="match status" value="1"/>
</dbReference>
<dbReference type="InterPro" id="IPR034746">
    <property type="entry name" value="POTRA"/>
</dbReference>
<dbReference type="Gene3D" id="3.40.50.11690">
    <property type="entry name" value="Cell division protein FtsQ/DivIB"/>
    <property type="match status" value="1"/>
</dbReference>
<dbReference type="Pfam" id="PF03799">
    <property type="entry name" value="FtsQ_DivIB_C"/>
    <property type="match status" value="1"/>
</dbReference>
<comment type="similarity">
    <text evidence="9">Belongs to the FtsQ/DivIB family. FtsQ subfamily.</text>
</comment>
<evidence type="ECO:0000313" key="12">
    <source>
        <dbReference type="Proteomes" id="UP001064632"/>
    </source>
</evidence>
<dbReference type="InterPro" id="IPR005548">
    <property type="entry name" value="Cell_div_FtsQ/DivIB_C"/>
</dbReference>
<keyword evidence="5 9" id="KW-0812">Transmembrane</keyword>
<keyword evidence="6 9" id="KW-1133">Transmembrane helix</keyword>
<evidence type="ECO:0000256" key="3">
    <source>
        <dbReference type="ARBA" id="ARBA00022519"/>
    </source>
</evidence>
<evidence type="ECO:0000256" key="8">
    <source>
        <dbReference type="ARBA" id="ARBA00023306"/>
    </source>
</evidence>
<organism evidence="11 12">
    <name type="scientific">Tahibacter amnicola</name>
    <dbReference type="NCBI Taxonomy" id="2976241"/>
    <lineage>
        <taxon>Bacteria</taxon>
        <taxon>Pseudomonadati</taxon>
        <taxon>Pseudomonadota</taxon>
        <taxon>Gammaproteobacteria</taxon>
        <taxon>Lysobacterales</taxon>
        <taxon>Rhodanobacteraceae</taxon>
        <taxon>Tahibacter</taxon>
    </lineage>
</organism>
<dbReference type="PROSITE" id="PS51779">
    <property type="entry name" value="POTRA"/>
    <property type="match status" value="1"/>
</dbReference>
<dbReference type="Proteomes" id="UP001064632">
    <property type="component" value="Chromosome"/>
</dbReference>
<evidence type="ECO:0000256" key="4">
    <source>
        <dbReference type="ARBA" id="ARBA00022618"/>
    </source>
</evidence>
<feature type="transmembrane region" description="Helical" evidence="9">
    <location>
        <begin position="9"/>
        <end position="31"/>
    </location>
</feature>
<sequence length="248" mass="27142">MSGQALQRLLAWGIALTLVALPVVGLLNGWYAADRWPVRQLELHAEFANVSAEQIRAAASPAIGTGFFAVDLASVQRNVAQLPWVERVEARKRWPDTLVLRVFEQHPFAHWGENRLISRDGRLFEVPGSADIQGLPKLSGPDERMPDVVRFYTDAASRLTGSGLTITGVELSARGSWTLVLDSGARVVVGREQVQERLSRFVDIYPRVAALNPGAFEYADLRYSNGFAMKWPDAAPPPAVTLSPAGDA</sequence>
<keyword evidence="2 9" id="KW-1003">Cell membrane</keyword>
<keyword evidence="12" id="KW-1185">Reference proteome</keyword>
<dbReference type="InterPro" id="IPR045335">
    <property type="entry name" value="FtsQ_C_sf"/>
</dbReference>
<reference evidence="11" key="1">
    <citation type="submission" date="2022-09" db="EMBL/GenBank/DDBJ databases">
        <title>Tahibacter sp. nov., isolated from a fresh water.</title>
        <authorList>
            <person name="Baek J.H."/>
            <person name="Lee J.K."/>
            <person name="Kim J.M."/>
            <person name="Jeon C.O."/>
        </authorList>
    </citation>
    <scope>NUCLEOTIDE SEQUENCE</scope>
    <source>
        <strain evidence="11">W38</strain>
    </source>
</reference>
<comment type="function">
    <text evidence="9">Essential cell division protein. May link together the upstream cell division proteins, which are predominantly cytoplasmic, with the downstream cell division proteins, which are predominantly periplasmic. May control correct divisome assembly.</text>
</comment>
<dbReference type="Gene3D" id="3.10.20.310">
    <property type="entry name" value="membrane protein fhac"/>
    <property type="match status" value="1"/>
</dbReference>
<keyword evidence="4 9" id="KW-0132">Cell division</keyword>
<proteinExistence type="inferred from homology"/>
<evidence type="ECO:0000256" key="5">
    <source>
        <dbReference type="ARBA" id="ARBA00022692"/>
    </source>
</evidence>
<evidence type="ECO:0000256" key="9">
    <source>
        <dbReference type="HAMAP-Rule" id="MF_00911"/>
    </source>
</evidence>
<comment type="subunit">
    <text evidence="9">Part of a complex composed of FtsB, FtsL and FtsQ.</text>
</comment>
<keyword evidence="8 9" id="KW-0131">Cell cycle</keyword>
<gene>
    <name evidence="9" type="primary">ftsQ</name>
    <name evidence="11" type="ORF">N4264_23735</name>
</gene>
<evidence type="ECO:0000259" key="10">
    <source>
        <dbReference type="PROSITE" id="PS51779"/>
    </source>
</evidence>
<accession>A0ABY6BCE7</accession>
<comment type="subcellular location">
    <subcellularLocation>
        <location evidence="9">Cell inner membrane</location>
        <topology evidence="9">Single-pass type II membrane protein</topology>
    </subcellularLocation>
    <subcellularLocation>
        <location evidence="1">Membrane</location>
    </subcellularLocation>
    <text evidence="9">Localizes to the division septum.</text>
</comment>
<keyword evidence="7 9" id="KW-0472">Membrane</keyword>
<protein>
    <recommendedName>
        <fullName evidence="9">Cell division protein FtsQ</fullName>
    </recommendedName>
</protein>
<dbReference type="GO" id="GO:0051301">
    <property type="term" value="P:cell division"/>
    <property type="evidence" value="ECO:0007669"/>
    <property type="project" value="UniProtKB-KW"/>
</dbReference>
<dbReference type="PANTHER" id="PTHR35851">
    <property type="entry name" value="CELL DIVISION PROTEIN FTSQ"/>
    <property type="match status" value="1"/>
</dbReference>
<dbReference type="InterPro" id="IPR013685">
    <property type="entry name" value="POTRA_FtsQ_type"/>
</dbReference>